<comment type="caution">
    <text evidence="4">The sequence shown here is derived from an EMBL/GenBank/DDBJ whole genome shotgun (WGS) entry which is preliminary data.</text>
</comment>
<protein>
    <recommendedName>
        <fullName evidence="3">N-acetyltransferase domain-containing protein</fullName>
    </recommendedName>
</protein>
<dbReference type="EMBL" id="LKBA01000004">
    <property type="protein sequence ID" value="KPN64100.1"/>
    <property type="molecule type" value="Genomic_DNA"/>
</dbReference>
<keyword evidence="1" id="KW-0808">Transferase</keyword>
<dbReference type="PROSITE" id="PS51186">
    <property type="entry name" value="GNAT"/>
    <property type="match status" value="1"/>
</dbReference>
<evidence type="ECO:0000259" key="3">
    <source>
        <dbReference type="PROSITE" id="PS51186"/>
    </source>
</evidence>
<dbReference type="PANTHER" id="PTHR43877">
    <property type="entry name" value="AMINOALKYLPHOSPHONATE N-ACETYLTRANSFERASE-RELATED-RELATED"/>
    <property type="match status" value="1"/>
</dbReference>
<reference evidence="4 5" key="1">
    <citation type="submission" date="2015-09" db="EMBL/GenBank/DDBJ databases">
        <title>Draft genome sequence of Aliiroseovarius crassostreae CV919-312TSm, the causative agent of Roseovarius Oyster Disease (formerly Juvenile Oyster Disease).</title>
        <authorList>
            <person name="Kessner L."/>
            <person name="Spinard E."/>
            <person name="Nelson D."/>
        </authorList>
    </citation>
    <scope>NUCLEOTIDE SEQUENCE [LARGE SCALE GENOMIC DNA]</scope>
    <source>
        <strain evidence="4 5">CV919-312</strain>
    </source>
</reference>
<dbReference type="InterPro" id="IPR016181">
    <property type="entry name" value="Acyl_CoA_acyltransferase"/>
</dbReference>
<evidence type="ECO:0000256" key="1">
    <source>
        <dbReference type="ARBA" id="ARBA00022679"/>
    </source>
</evidence>
<dbReference type="Gene3D" id="3.40.630.30">
    <property type="match status" value="1"/>
</dbReference>
<dbReference type="SUPFAM" id="SSF55729">
    <property type="entry name" value="Acyl-CoA N-acyltransferases (Nat)"/>
    <property type="match status" value="1"/>
</dbReference>
<gene>
    <name evidence="4" type="ORF">AKJ29_15685</name>
</gene>
<keyword evidence="5" id="KW-1185">Reference proteome</keyword>
<name>A0A0P7KP62_9RHOB</name>
<proteinExistence type="predicted"/>
<organism evidence="4 5">
    <name type="scientific">Aliiroseovarius crassostreae</name>
    <dbReference type="NCBI Taxonomy" id="154981"/>
    <lineage>
        <taxon>Bacteria</taxon>
        <taxon>Pseudomonadati</taxon>
        <taxon>Pseudomonadota</taxon>
        <taxon>Alphaproteobacteria</taxon>
        <taxon>Rhodobacterales</taxon>
        <taxon>Paracoccaceae</taxon>
        <taxon>Aliiroseovarius</taxon>
    </lineage>
</organism>
<dbReference type="STRING" id="154981.AKJ29_15685"/>
<feature type="domain" description="N-acetyltransferase" evidence="3">
    <location>
        <begin position="136"/>
        <end position="284"/>
    </location>
</feature>
<dbReference type="GO" id="GO:0016747">
    <property type="term" value="F:acyltransferase activity, transferring groups other than amino-acyl groups"/>
    <property type="evidence" value="ECO:0007669"/>
    <property type="project" value="InterPro"/>
</dbReference>
<dbReference type="Pfam" id="PF00583">
    <property type="entry name" value="Acetyltransf_1"/>
    <property type="match status" value="1"/>
</dbReference>
<evidence type="ECO:0000256" key="2">
    <source>
        <dbReference type="ARBA" id="ARBA00023315"/>
    </source>
</evidence>
<dbReference type="InterPro" id="IPR050832">
    <property type="entry name" value="Bact_Acetyltransf"/>
</dbReference>
<dbReference type="AlphaFoldDB" id="A0A0P7KP62"/>
<evidence type="ECO:0000313" key="5">
    <source>
        <dbReference type="Proteomes" id="UP000050471"/>
    </source>
</evidence>
<sequence length="284" mass="30531">MIRPARPGDEAAMMQFLSRHAETTMFMRAGLAHFGLTGSEHPHAAKFWVEDKDSKISGVFSRSNAGFLNACGEGAIFWQGFHDAMQGQQVAGLNGAAKLVDGMKAVLALEDAAYDLNRVEPLYRLQLDQLRDPGAAEIRKPEPHDAALLTRWFRAYHIEALGAADDAALTQVIADRVDTTIATGHVRLLIEEGTPAAMTAFNAHLPDMVQIGGVYTPPEARGRGLARRVVAAHLKEARAGGVKTAILFASGDAACRAYEAIGFERIGDYTLAILSTPVTIGARP</sequence>
<accession>A0A0P7KP62</accession>
<dbReference type="OrthoDB" id="7365268at2"/>
<dbReference type="Proteomes" id="UP000050471">
    <property type="component" value="Unassembled WGS sequence"/>
</dbReference>
<dbReference type="InterPro" id="IPR000182">
    <property type="entry name" value="GNAT_dom"/>
</dbReference>
<keyword evidence="2" id="KW-0012">Acyltransferase</keyword>
<dbReference type="CDD" id="cd04301">
    <property type="entry name" value="NAT_SF"/>
    <property type="match status" value="1"/>
</dbReference>
<dbReference type="RefSeq" id="WP_055188018.1">
    <property type="nucleotide sequence ID" value="NZ_FPBS01000001.1"/>
</dbReference>
<evidence type="ECO:0000313" key="4">
    <source>
        <dbReference type="EMBL" id="KPN64100.1"/>
    </source>
</evidence>